<dbReference type="InterPro" id="IPR032710">
    <property type="entry name" value="NTF2-like_dom_sf"/>
</dbReference>
<reference evidence="2" key="2">
    <citation type="submission" date="2021-01" db="EMBL/GenBank/DDBJ databases">
        <authorList>
            <person name="Mieszkin S."/>
            <person name="Pouder E."/>
            <person name="Alain K."/>
        </authorList>
    </citation>
    <scope>NUCLEOTIDE SEQUENCE</scope>
    <source>
        <strain evidence="2">HW T2.11</strain>
    </source>
</reference>
<proteinExistence type="predicted"/>
<dbReference type="AlphaFoldDB" id="A0A964E1H6"/>
<reference evidence="2" key="1">
    <citation type="journal article" date="2021" name="Microorganisms">
        <title>Acidisoma silvae sp. nov. and Acidisomacellulosilytica sp. nov., Two Acidophilic Bacteria Isolated from Decaying Wood, Hydrolyzing Cellulose and Producing Poly-3-hydroxybutyrate.</title>
        <authorList>
            <person name="Mieszkin S."/>
            <person name="Pouder E."/>
            <person name="Uroz S."/>
            <person name="Simon-Colin C."/>
            <person name="Alain K."/>
        </authorList>
    </citation>
    <scope>NUCLEOTIDE SEQUENCE</scope>
    <source>
        <strain evidence="2">HW T2.11</strain>
    </source>
</reference>
<evidence type="ECO:0000313" key="2">
    <source>
        <dbReference type="EMBL" id="MCB8878371.1"/>
    </source>
</evidence>
<dbReference type="Gene3D" id="3.10.450.50">
    <property type="match status" value="1"/>
</dbReference>
<accession>A0A964E1H6</accession>
<comment type="caution">
    <text evidence="2">The sequence shown here is derived from an EMBL/GenBank/DDBJ whole genome shotgun (WGS) entry which is preliminary data.</text>
</comment>
<gene>
    <name evidence="2" type="ORF">ASILVAE211_24560</name>
</gene>
<protein>
    <submittedName>
        <fullName evidence="2">Nuclear transport factor 2 family protein</fullName>
    </submittedName>
</protein>
<organism evidence="2 3">
    <name type="scientific">Acidisoma silvae</name>
    <dbReference type="NCBI Taxonomy" id="2802396"/>
    <lineage>
        <taxon>Bacteria</taxon>
        <taxon>Pseudomonadati</taxon>
        <taxon>Pseudomonadota</taxon>
        <taxon>Alphaproteobacteria</taxon>
        <taxon>Acetobacterales</taxon>
        <taxon>Acidocellaceae</taxon>
        <taxon>Acidisoma</taxon>
    </lineage>
</organism>
<feature type="domain" description="SnoaL-like" evidence="1">
    <location>
        <begin position="15"/>
        <end position="101"/>
    </location>
</feature>
<keyword evidence="3" id="KW-1185">Reference proteome</keyword>
<dbReference type="EMBL" id="JAESVB010000031">
    <property type="protein sequence ID" value="MCB8878371.1"/>
    <property type="molecule type" value="Genomic_DNA"/>
</dbReference>
<dbReference type="RefSeq" id="WP_227324016.1">
    <property type="nucleotide sequence ID" value="NZ_JAESVB010000031.1"/>
</dbReference>
<name>A0A964E1H6_9PROT</name>
<dbReference type="Pfam" id="PF12680">
    <property type="entry name" value="SnoaL_2"/>
    <property type="match status" value="1"/>
</dbReference>
<dbReference type="InterPro" id="IPR037401">
    <property type="entry name" value="SnoaL-like"/>
</dbReference>
<evidence type="ECO:0000259" key="1">
    <source>
        <dbReference type="Pfam" id="PF12680"/>
    </source>
</evidence>
<sequence length="118" mass="13137">MEIPADTLKSHWTAYAAAYSATDKIERDRLLNQSVSDDVAFTNPGGEGRSRAVLSAHIESFQTSMPGVYFETDRIFVHHGEVLAVWSLFKPDGIKVATGYNFIRPGPDGRFDYMAGFF</sequence>
<dbReference type="Proteomes" id="UP000708298">
    <property type="component" value="Unassembled WGS sequence"/>
</dbReference>
<evidence type="ECO:0000313" key="3">
    <source>
        <dbReference type="Proteomes" id="UP000708298"/>
    </source>
</evidence>
<dbReference type="SUPFAM" id="SSF54427">
    <property type="entry name" value="NTF2-like"/>
    <property type="match status" value="1"/>
</dbReference>